<keyword evidence="1" id="KW-0547">Nucleotide-binding</keyword>
<accession>A0A454Y3Z6</accession>
<accession>A0A1Y5HYW5</accession>
<evidence type="ECO:0000256" key="1">
    <source>
        <dbReference type="ARBA" id="ARBA00022741"/>
    </source>
</evidence>
<dbReference type="GO" id="GO:1990133">
    <property type="term" value="C:molybdopterin adenylyltransferase complex"/>
    <property type="evidence" value="ECO:0007669"/>
    <property type="project" value="TreeGrafter"/>
</dbReference>
<dbReference type="Proteomes" id="UP000195557">
    <property type="component" value="Unassembled WGS sequence"/>
</dbReference>
<dbReference type="EMBL" id="CAID01000001">
    <property type="protein sequence ID" value="CEF96876.1"/>
    <property type="molecule type" value="Genomic_DNA"/>
</dbReference>
<accession>A0A090LYK2</accession>
<dbReference type="AlphaFoldDB" id="A0A090LYK2"/>
<dbReference type="PANTHER" id="PTHR33359:SF1">
    <property type="entry name" value="MOLYBDOPTERIN SYNTHASE SULFUR CARRIER SUBUNIT"/>
    <property type="match status" value="1"/>
</dbReference>
<protein>
    <submittedName>
        <fullName evidence="2">Molybdopterin synthase/thiamin biosynthesis sulphur carrier, beta-grasp</fullName>
    </submittedName>
</protein>
<organism evidence="2 4">
    <name type="scientific">Ostreococcus tauri</name>
    <name type="common">Marine green alga</name>
    <dbReference type="NCBI Taxonomy" id="70448"/>
    <lineage>
        <taxon>Eukaryota</taxon>
        <taxon>Viridiplantae</taxon>
        <taxon>Chlorophyta</taxon>
        <taxon>Mamiellophyceae</taxon>
        <taxon>Mamiellales</taxon>
        <taxon>Bathycoccaceae</taxon>
        <taxon>Ostreococcus</taxon>
    </lineage>
</organism>
<reference evidence="2" key="2">
    <citation type="journal article" date="2014" name="BMC Genomics">
        <title>An improved genome of the model marine alga Ostreococcus tauri unfolds by assessing Illumina de novo assemblies.</title>
        <authorList>
            <person name="Blanc-Mathieu R."/>
            <person name="Verhelst B."/>
            <person name="Derelle E."/>
            <person name="Rombauts S."/>
            <person name="Bouget F.Y."/>
            <person name="Carre I."/>
            <person name="Chateau A."/>
            <person name="Eyre-Walker A."/>
            <person name="Grimsley N."/>
            <person name="Moreau H."/>
            <person name="Piegu B."/>
            <person name="Rivals E."/>
            <person name="Schackwitz W."/>
            <person name="Van de Peer Y."/>
            <person name="Piganeau G."/>
        </authorList>
    </citation>
    <scope>NUCLEOTIDE SEQUENCE</scope>
    <source>
        <strain evidence="2">RCC4221</strain>
    </source>
</reference>
<sequence>MPLLNVLLFARARELAEASSTTLTLPDDPPASVADARAELLTRFPQLSGVLQTSIFALNKTYVKRDDERVAIVRAGDELAVVPPISGG</sequence>
<evidence type="ECO:0000313" key="2">
    <source>
        <dbReference type="EMBL" id="CEF96876.1"/>
    </source>
</evidence>
<dbReference type="InParanoid" id="A0A090LYK2"/>
<dbReference type="FunCoup" id="A0A090LYK2">
    <property type="interactions" value="8"/>
</dbReference>
<dbReference type="EMBL" id="KZ155838">
    <property type="protein sequence ID" value="OUS42410.1"/>
    <property type="molecule type" value="Genomic_DNA"/>
</dbReference>
<dbReference type="GO" id="GO:0006777">
    <property type="term" value="P:Mo-molybdopterin cofactor biosynthetic process"/>
    <property type="evidence" value="ECO:0007669"/>
    <property type="project" value="InterPro"/>
</dbReference>
<gene>
    <name evidence="3" type="ORF">BE221DRAFT_61668</name>
    <name evidence="2" type="ORF">OT_ostta01g05760</name>
</gene>
<reference evidence="2 4" key="1">
    <citation type="journal article" date="2006" name="Proc. Natl. Acad. Sci. U.S.A.">
        <title>Genome analysis of the smallest free-living eukaryote Ostreococcus tauri unveils many unique features.</title>
        <authorList>
            <person name="Derelle E."/>
            <person name="Ferraz C."/>
            <person name="Rombauts S."/>
            <person name="Rouze P."/>
            <person name="Worden A.Z."/>
            <person name="Robbens S."/>
            <person name="Partensky F."/>
            <person name="Degroeve S."/>
            <person name="Echeynie S."/>
            <person name="Cooke R."/>
            <person name="Saeys Y."/>
            <person name="Wuyts J."/>
            <person name="Jabbari K."/>
            <person name="Bowler C."/>
            <person name="Panaud O."/>
            <person name="Piegu B."/>
            <person name="Ball S.G."/>
            <person name="Ral J.-P."/>
            <person name="Bouget F.-Y."/>
            <person name="Piganeau G."/>
            <person name="De Baets B."/>
            <person name="Picard A."/>
            <person name="Delseny M."/>
            <person name="Demaille J."/>
            <person name="Van de Peer Y."/>
            <person name="Moreau H."/>
        </authorList>
    </citation>
    <scope>NUCLEOTIDE SEQUENCE [LARGE SCALE GENOMIC DNA]</scope>
    <source>
        <strain evidence="2 4">OTTH0595</strain>
    </source>
</reference>
<dbReference type="OrthoDB" id="5531344at2759"/>
<dbReference type="Proteomes" id="UP000009170">
    <property type="component" value="Unassembled WGS sequence"/>
</dbReference>
<dbReference type="Gene3D" id="3.10.20.30">
    <property type="match status" value="1"/>
</dbReference>
<dbReference type="Pfam" id="PF02597">
    <property type="entry name" value="ThiS"/>
    <property type="match status" value="1"/>
</dbReference>
<dbReference type="SUPFAM" id="SSF54285">
    <property type="entry name" value="MoaD/ThiS"/>
    <property type="match status" value="1"/>
</dbReference>
<dbReference type="PANTHER" id="PTHR33359">
    <property type="entry name" value="MOLYBDOPTERIN SYNTHASE SULFUR CARRIER SUBUNIT"/>
    <property type="match status" value="1"/>
</dbReference>
<dbReference type="UniPathway" id="UPA00344"/>
<dbReference type="InterPro" id="IPR012675">
    <property type="entry name" value="Beta-grasp_dom_sf"/>
</dbReference>
<dbReference type="CDD" id="cd00754">
    <property type="entry name" value="Ubl_MoaD"/>
    <property type="match status" value="1"/>
</dbReference>
<evidence type="ECO:0000313" key="4">
    <source>
        <dbReference type="Proteomes" id="UP000009170"/>
    </source>
</evidence>
<dbReference type="GO" id="GO:0000166">
    <property type="term" value="F:nucleotide binding"/>
    <property type="evidence" value="ECO:0007669"/>
    <property type="project" value="UniProtKB-KW"/>
</dbReference>
<dbReference type="STRING" id="70448.A0A090LYK2"/>
<dbReference type="InterPro" id="IPR016155">
    <property type="entry name" value="Mopterin_synth/thiamin_S_b"/>
</dbReference>
<dbReference type="InterPro" id="IPR003749">
    <property type="entry name" value="ThiS/MoaD-like"/>
</dbReference>
<reference evidence="3" key="3">
    <citation type="submission" date="2017-04" db="EMBL/GenBank/DDBJ databases">
        <title>Population genomics of picophytoplankton unveils novel chromosome hypervariability.</title>
        <authorList>
            <consortium name="DOE Joint Genome Institute"/>
            <person name="Blanc-Mathieu R."/>
            <person name="Krasovec M."/>
            <person name="Hebrard M."/>
            <person name="Yau S."/>
            <person name="Desgranges E."/>
            <person name="Martin J."/>
            <person name="Schackwitz W."/>
            <person name="Kuo A."/>
            <person name="Salin G."/>
            <person name="Donnadieu C."/>
            <person name="Desdevises Y."/>
            <person name="Sanchez-Ferandin S."/>
            <person name="Moreau H."/>
            <person name="Rivals E."/>
            <person name="Grigoriev I.V."/>
            <person name="Grimsley N."/>
            <person name="Eyre-Walker A."/>
            <person name="Piganeau G."/>
        </authorList>
    </citation>
    <scope>NUCLEOTIDE SEQUENCE [LARGE SCALE GENOMIC DNA]</scope>
    <source>
        <strain evidence="3">RCC 1115</strain>
    </source>
</reference>
<keyword evidence="4" id="KW-1185">Reference proteome</keyword>
<dbReference type="InterPro" id="IPR044672">
    <property type="entry name" value="MOCS2A"/>
</dbReference>
<name>A0A090LYK2_OSTTA</name>
<proteinExistence type="predicted"/>
<evidence type="ECO:0000313" key="3">
    <source>
        <dbReference type="EMBL" id="OUS42410.1"/>
    </source>
</evidence>